<gene>
    <name evidence="8" type="ORF">FB458_2861</name>
</gene>
<name>A0A542E339_9MICO</name>
<evidence type="ECO:0000256" key="5">
    <source>
        <dbReference type="SAM" id="MobiDB-lite"/>
    </source>
</evidence>
<feature type="transmembrane region" description="Helical" evidence="6">
    <location>
        <begin position="63"/>
        <end position="84"/>
    </location>
</feature>
<feature type="compositionally biased region" description="Acidic residues" evidence="5">
    <location>
        <begin position="176"/>
        <end position="196"/>
    </location>
</feature>
<keyword evidence="4 6" id="KW-0472">Membrane</keyword>
<protein>
    <submittedName>
        <fullName evidence="8">Putative membrane protein YphA (DoxX/SURF4 family)</fullName>
    </submittedName>
</protein>
<comment type="caution">
    <text evidence="8">The sequence shown here is derived from an EMBL/GenBank/DDBJ whole genome shotgun (WGS) entry which is preliminary data.</text>
</comment>
<dbReference type="Pfam" id="PF07291">
    <property type="entry name" value="MauE"/>
    <property type="match status" value="1"/>
</dbReference>
<comment type="subcellular location">
    <subcellularLocation>
        <location evidence="1">Membrane</location>
        <topology evidence="1">Multi-pass membrane protein</topology>
    </subcellularLocation>
</comment>
<dbReference type="EMBL" id="VFMN01000001">
    <property type="protein sequence ID" value="TQJ09747.1"/>
    <property type="molecule type" value="Genomic_DNA"/>
</dbReference>
<evidence type="ECO:0000256" key="3">
    <source>
        <dbReference type="ARBA" id="ARBA00022989"/>
    </source>
</evidence>
<reference evidence="8 9" key="1">
    <citation type="submission" date="2019-06" db="EMBL/GenBank/DDBJ databases">
        <title>Sequencing the genomes of 1000 actinobacteria strains.</title>
        <authorList>
            <person name="Klenk H.-P."/>
        </authorList>
    </citation>
    <scope>NUCLEOTIDE SEQUENCE [LARGE SCALE GENOMIC DNA]</scope>
    <source>
        <strain evidence="8 9">DSM 18607</strain>
    </source>
</reference>
<dbReference type="Proteomes" id="UP000317893">
    <property type="component" value="Unassembled WGS sequence"/>
</dbReference>
<evidence type="ECO:0000256" key="6">
    <source>
        <dbReference type="SAM" id="Phobius"/>
    </source>
</evidence>
<sequence length="207" mass="21579">MSASPRTSATPSTLSGRWRSPWVPLVVRLIVGGVFLTFGTAKLLDLDTTIRSVRAYQLLPEAVVPAVGSALPLVEVALGLLLVLGVLTRPVAVVTALLSLAFVVGIVSAWARGLSIECGCFGNGGFTNDPVPGYLRELAINGGVLLGCGLLLARGGGRFALDRVLGLVVDEGRADDADDTEDAEDAEDTDLDDPTDLPDPTPSRSTR</sequence>
<feature type="transmembrane region" description="Helical" evidence="6">
    <location>
        <begin position="133"/>
        <end position="153"/>
    </location>
</feature>
<evidence type="ECO:0000256" key="2">
    <source>
        <dbReference type="ARBA" id="ARBA00022692"/>
    </source>
</evidence>
<dbReference type="InterPro" id="IPR009908">
    <property type="entry name" value="Methylamine_util_MauE"/>
</dbReference>
<dbReference type="GO" id="GO:0016020">
    <property type="term" value="C:membrane"/>
    <property type="evidence" value="ECO:0007669"/>
    <property type="project" value="UniProtKB-SubCell"/>
</dbReference>
<organism evidence="8 9">
    <name type="scientific">Lapillicoccus jejuensis</name>
    <dbReference type="NCBI Taxonomy" id="402171"/>
    <lineage>
        <taxon>Bacteria</taxon>
        <taxon>Bacillati</taxon>
        <taxon>Actinomycetota</taxon>
        <taxon>Actinomycetes</taxon>
        <taxon>Micrococcales</taxon>
        <taxon>Intrasporangiaceae</taxon>
        <taxon>Lapillicoccus</taxon>
    </lineage>
</organism>
<feature type="region of interest" description="Disordered" evidence="5">
    <location>
        <begin position="174"/>
        <end position="207"/>
    </location>
</feature>
<evidence type="ECO:0000256" key="4">
    <source>
        <dbReference type="ARBA" id="ARBA00023136"/>
    </source>
</evidence>
<feature type="transmembrane region" description="Helical" evidence="6">
    <location>
        <begin position="91"/>
        <end position="113"/>
    </location>
</feature>
<feature type="transmembrane region" description="Helical" evidence="6">
    <location>
        <begin position="21"/>
        <end position="43"/>
    </location>
</feature>
<evidence type="ECO:0000256" key="1">
    <source>
        <dbReference type="ARBA" id="ARBA00004141"/>
    </source>
</evidence>
<keyword evidence="3 6" id="KW-1133">Transmembrane helix</keyword>
<dbReference type="GO" id="GO:0030416">
    <property type="term" value="P:methylamine metabolic process"/>
    <property type="evidence" value="ECO:0007669"/>
    <property type="project" value="InterPro"/>
</dbReference>
<evidence type="ECO:0000313" key="8">
    <source>
        <dbReference type="EMBL" id="TQJ09747.1"/>
    </source>
</evidence>
<proteinExistence type="predicted"/>
<evidence type="ECO:0000259" key="7">
    <source>
        <dbReference type="Pfam" id="PF07291"/>
    </source>
</evidence>
<keyword evidence="9" id="KW-1185">Reference proteome</keyword>
<evidence type="ECO:0000313" key="9">
    <source>
        <dbReference type="Proteomes" id="UP000317893"/>
    </source>
</evidence>
<feature type="domain" description="Methylamine utilisation protein MauE" evidence="7">
    <location>
        <begin position="21"/>
        <end position="153"/>
    </location>
</feature>
<keyword evidence="2 6" id="KW-0812">Transmembrane</keyword>
<dbReference type="RefSeq" id="WP_170185691.1">
    <property type="nucleotide sequence ID" value="NZ_BAAAPR010000007.1"/>
</dbReference>
<dbReference type="UniPathway" id="UPA00895"/>
<dbReference type="AlphaFoldDB" id="A0A542E339"/>
<accession>A0A542E339</accession>